<reference evidence="2 3" key="1">
    <citation type="submission" date="2019-10" db="EMBL/GenBank/DDBJ databases">
        <authorList>
            <person name="Karimi E."/>
        </authorList>
    </citation>
    <scope>NUCLEOTIDE SEQUENCE [LARGE SCALE GENOMIC DNA]</scope>
    <source>
        <strain evidence="2">Exiguobacterium sp. 9Y</strain>
    </source>
</reference>
<dbReference type="Pfam" id="PF04657">
    <property type="entry name" value="DMT_YdcZ"/>
    <property type="match status" value="1"/>
</dbReference>
<dbReference type="GO" id="GO:0005886">
    <property type="term" value="C:plasma membrane"/>
    <property type="evidence" value="ECO:0007669"/>
    <property type="project" value="TreeGrafter"/>
</dbReference>
<name>A0A653I4J8_9BACL</name>
<keyword evidence="1" id="KW-0812">Transmembrane</keyword>
<organism evidence="2 3">
    <name type="scientific">Exiguobacterium oxidotolerans</name>
    <dbReference type="NCBI Taxonomy" id="223958"/>
    <lineage>
        <taxon>Bacteria</taxon>
        <taxon>Bacillati</taxon>
        <taxon>Bacillota</taxon>
        <taxon>Bacilli</taxon>
        <taxon>Bacillales</taxon>
        <taxon>Bacillales Family XII. Incertae Sedis</taxon>
        <taxon>Exiguobacterium</taxon>
    </lineage>
</organism>
<feature type="transmembrane region" description="Helical" evidence="1">
    <location>
        <begin position="122"/>
        <end position="140"/>
    </location>
</feature>
<sequence>MGLGMFCAITAGMMISLQTVLNARMSHAFGAWATTTLVFFVGFVGSLLALLVFRGGTLSNIQTVEPLYLFGGLVGVGVVFCVMRGIQLLGPSIAISVVLISQLSFALCVDLFGWFGLPKLELSLGQVAGLLVMLAGIFVLKRYQVVEIEASDELSEKVS</sequence>
<evidence type="ECO:0008006" key="4">
    <source>
        <dbReference type="Google" id="ProtNLM"/>
    </source>
</evidence>
<proteinExistence type="predicted"/>
<feature type="transmembrane region" description="Helical" evidence="1">
    <location>
        <begin position="67"/>
        <end position="87"/>
    </location>
</feature>
<evidence type="ECO:0000256" key="1">
    <source>
        <dbReference type="SAM" id="Phobius"/>
    </source>
</evidence>
<feature type="transmembrane region" description="Helical" evidence="1">
    <location>
        <begin position="93"/>
        <end position="115"/>
    </location>
</feature>
<keyword evidence="1" id="KW-0472">Membrane</keyword>
<keyword evidence="1" id="KW-1133">Transmembrane helix</keyword>
<dbReference type="Proteomes" id="UP000439752">
    <property type="component" value="Unassembled WGS sequence"/>
</dbReference>
<protein>
    <recommendedName>
        <fullName evidence="4">EamA-like transporter family protein</fullName>
    </recommendedName>
</protein>
<feature type="transmembrane region" description="Helical" evidence="1">
    <location>
        <begin position="32"/>
        <end position="55"/>
    </location>
</feature>
<dbReference type="InterPro" id="IPR006750">
    <property type="entry name" value="YdcZ"/>
</dbReference>
<evidence type="ECO:0000313" key="3">
    <source>
        <dbReference type="Proteomes" id="UP000439752"/>
    </source>
</evidence>
<dbReference type="PANTHER" id="PTHR34821">
    <property type="entry name" value="INNER MEMBRANE PROTEIN YDCZ"/>
    <property type="match status" value="1"/>
</dbReference>
<keyword evidence="3" id="KW-1185">Reference proteome</keyword>
<dbReference type="AlphaFoldDB" id="A0A653I4J8"/>
<accession>A0A653I4J8</accession>
<dbReference type="RefSeq" id="WP_159172812.1">
    <property type="nucleotide sequence ID" value="NZ_LR732308.1"/>
</dbReference>
<gene>
    <name evidence="2" type="ORF">EXIGUO9Y_130043</name>
</gene>
<evidence type="ECO:0000313" key="2">
    <source>
        <dbReference type="EMBL" id="VWX33745.1"/>
    </source>
</evidence>
<dbReference type="PANTHER" id="PTHR34821:SF3">
    <property type="entry name" value="MEMBRANE PROTEIN"/>
    <property type="match status" value="1"/>
</dbReference>
<dbReference type="EMBL" id="CABWKQ010000005">
    <property type="protein sequence ID" value="VWX33745.1"/>
    <property type="molecule type" value="Genomic_DNA"/>
</dbReference>